<proteinExistence type="predicted"/>
<evidence type="ECO:0000313" key="1">
    <source>
        <dbReference type="EMBL" id="KIO02458.1"/>
    </source>
</evidence>
<sequence length="57" mass="6558">MHKRHDPCRGEYNRGLPLHQVRLIDYALATISMVTYICPSNTSEEQNLSLGLIECIR</sequence>
<dbReference type="InParanoid" id="A0A0C3J049"/>
<dbReference type="AlphaFoldDB" id="A0A0C3J049"/>
<dbReference type="HOGENOM" id="CLU_2997430_0_0_1"/>
<reference evidence="2" key="2">
    <citation type="submission" date="2015-01" db="EMBL/GenBank/DDBJ databases">
        <title>Evolutionary Origins and Diversification of the Mycorrhizal Mutualists.</title>
        <authorList>
            <consortium name="DOE Joint Genome Institute"/>
            <consortium name="Mycorrhizal Genomics Consortium"/>
            <person name="Kohler A."/>
            <person name="Kuo A."/>
            <person name="Nagy L.G."/>
            <person name="Floudas D."/>
            <person name="Copeland A."/>
            <person name="Barry K.W."/>
            <person name="Cichocki N."/>
            <person name="Veneault-Fourrey C."/>
            <person name="LaButti K."/>
            <person name="Lindquist E.A."/>
            <person name="Lipzen A."/>
            <person name="Lundell T."/>
            <person name="Morin E."/>
            <person name="Murat C."/>
            <person name="Riley R."/>
            <person name="Ohm R."/>
            <person name="Sun H."/>
            <person name="Tunlid A."/>
            <person name="Henrissat B."/>
            <person name="Grigoriev I.V."/>
            <person name="Hibbett D.S."/>
            <person name="Martin F."/>
        </authorList>
    </citation>
    <scope>NUCLEOTIDE SEQUENCE [LARGE SCALE GENOMIC DNA]</scope>
    <source>
        <strain evidence="2">Marx 270</strain>
    </source>
</reference>
<name>A0A0C3J049_PISTI</name>
<dbReference type="OrthoDB" id="444592at2759"/>
<keyword evidence="2" id="KW-1185">Reference proteome</keyword>
<dbReference type="Proteomes" id="UP000054217">
    <property type="component" value="Unassembled WGS sequence"/>
</dbReference>
<evidence type="ECO:0000313" key="2">
    <source>
        <dbReference type="Proteomes" id="UP000054217"/>
    </source>
</evidence>
<reference evidence="1 2" key="1">
    <citation type="submission" date="2014-04" db="EMBL/GenBank/DDBJ databases">
        <authorList>
            <consortium name="DOE Joint Genome Institute"/>
            <person name="Kuo A."/>
            <person name="Kohler A."/>
            <person name="Costa M.D."/>
            <person name="Nagy L.G."/>
            <person name="Floudas D."/>
            <person name="Copeland A."/>
            <person name="Barry K.W."/>
            <person name="Cichocki N."/>
            <person name="Veneault-Fourrey C."/>
            <person name="LaButti K."/>
            <person name="Lindquist E.A."/>
            <person name="Lipzen A."/>
            <person name="Lundell T."/>
            <person name="Morin E."/>
            <person name="Murat C."/>
            <person name="Sun H."/>
            <person name="Tunlid A."/>
            <person name="Henrissat B."/>
            <person name="Grigoriev I.V."/>
            <person name="Hibbett D.S."/>
            <person name="Martin F."/>
            <person name="Nordberg H.P."/>
            <person name="Cantor M.N."/>
            <person name="Hua S.X."/>
        </authorList>
    </citation>
    <scope>NUCLEOTIDE SEQUENCE [LARGE SCALE GENOMIC DNA]</scope>
    <source>
        <strain evidence="1 2">Marx 270</strain>
    </source>
</reference>
<accession>A0A0C3J049</accession>
<organism evidence="1 2">
    <name type="scientific">Pisolithus tinctorius Marx 270</name>
    <dbReference type="NCBI Taxonomy" id="870435"/>
    <lineage>
        <taxon>Eukaryota</taxon>
        <taxon>Fungi</taxon>
        <taxon>Dikarya</taxon>
        <taxon>Basidiomycota</taxon>
        <taxon>Agaricomycotina</taxon>
        <taxon>Agaricomycetes</taxon>
        <taxon>Agaricomycetidae</taxon>
        <taxon>Boletales</taxon>
        <taxon>Sclerodermatineae</taxon>
        <taxon>Pisolithaceae</taxon>
        <taxon>Pisolithus</taxon>
    </lineage>
</organism>
<protein>
    <submittedName>
        <fullName evidence="1">Uncharacterized protein</fullName>
    </submittedName>
</protein>
<dbReference type="EMBL" id="KN831982">
    <property type="protein sequence ID" value="KIO02458.1"/>
    <property type="molecule type" value="Genomic_DNA"/>
</dbReference>
<gene>
    <name evidence="1" type="ORF">M404DRAFT_1002486</name>
</gene>